<dbReference type="SUPFAM" id="SSF103039">
    <property type="entry name" value="CheC-like"/>
    <property type="match status" value="1"/>
</dbReference>
<sequence>MSDGSLSQEEIDALLSGADDLTSQPAPGPGGGGINEAERAELASLAAEMASSMGNTLATITGKTAQLSNPEVIITSAAEYIKDLPENIVQVNANITEGYPGTHLYIVTEDAAKQIASLMMAQEEGEITDMALSAISEAFNQMSGSASNVLEE</sequence>
<feature type="non-terminal residue" evidence="2">
    <location>
        <position position="152"/>
    </location>
</feature>
<dbReference type="GO" id="GO:0006935">
    <property type="term" value="P:chemotaxis"/>
    <property type="evidence" value="ECO:0007669"/>
    <property type="project" value="UniProtKB-KW"/>
</dbReference>
<dbReference type="PANTHER" id="PTHR43484:SF1">
    <property type="entry name" value="FLAGELLAR MOTOR SWITCH PROTEIN FLIN"/>
    <property type="match status" value="1"/>
</dbReference>
<gene>
    <name evidence="2" type="ORF">DRJ04_09740</name>
</gene>
<keyword evidence="1" id="KW-0145">Chemotaxis</keyword>
<evidence type="ECO:0000256" key="1">
    <source>
        <dbReference type="ARBA" id="ARBA00022500"/>
    </source>
</evidence>
<dbReference type="Gene3D" id="3.40.1550.10">
    <property type="entry name" value="CheC-like"/>
    <property type="match status" value="1"/>
</dbReference>
<reference evidence="2 3" key="1">
    <citation type="submission" date="2018-06" db="EMBL/GenBank/DDBJ databases">
        <title>Extensive metabolic versatility and redundancy in microbially diverse, dynamic hydrothermal sediments.</title>
        <authorList>
            <person name="Dombrowski N."/>
            <person name="Teske A."/>
            <person name="Baker B.J."/>
        </authorList>
    </citation>
    <scope>NUCLEOTIDE SEQUENCE [LARGE SCALE GENOMIC DNA]</scope>
    <source>
        <strain evidence="2">B3_G15</strain>
    </source>
</reference>
<name>A0A662D3G5_UNCAE</name>
<comment type="caution">
    <text evidence="2">The sequence shown here is derived from an EMBL/GenBank/DDBJ whole genome shotgun (WGS) entry which is preliminary data.</text>
</comment>
<dbReference type="Proteomes" id="UP000280417">
    <property type="component" value="Unassembled WGS sequence"/>
</dbReference>
<dbReference type="PANTHER" id="PTHR43484">
    <property type="match status" value="1"/>
</dbReference>
<protein>
    <submittedName>
        <fullName evidence="2">Uncharacterized protein</fullName>
    </submittedName>
</protein>
<dbReference type="InterPro" id="IPR028976">
    <property type="entry name" value="CheC-like_sf"/>
</dbReference>
<dbReference type="EMBL" id="QMQA01000357">
    <property type="protein sequence ID" value="RLE09635.1"/>
    <property type="molecule type" value="Genomic_DNA"/>
</dbReference>
<organism evidence="2 3">
    <name type="scientific">Aerophobetes bacterium</name>
    <dbReference type="NCBI Taxonomy" id="2030807"/>
    <lineage>
        <taxon>Bacteria</taxon>
        <taxon>Candidatus Aerophobota</taxon>
    </lineage>
</organism>
<dbReference type="AlphaFoldDB" id="A0A662D3G5"/>
<dbReference type="InterPro" id="IPR051469">
    <property type="entry name" value="FliN/MopA/SpaO"/>
</dbReference>
<evidence type="ECO:0000313" key="2">
    <source>
        <dbReference type="EMBL" id="RLE09635.1"/>
    </source>
</evidence>
<accession>A0A662D3G5</accession>
<evidence type="ECO:0000313" key="3">
    <source>
        <dbReference type="Proteomes" id="UP000280417"/>
    </source>
</evidence>
<proteinExistence type="predicted"/>